<feature type="compositionally biased region" description="Gly residues" evidence="6">
    <location>
        <begin position="486"/>
        <end position="499"/>
    </location>
</feature>
<organism evidence="10">
    <name type="scientific">Noctiluca scintillans</name>
    <name type="common">Sea sparkle</name>
    <name type="synonym">Red tide dinoflagellate</name>
    <dbReference type="NCBI Taxonomy" id="2966"/>
    <lineage>
        <taxon>Eukaryota</taxon>
        <taxon>Sar</taxon>
        <taxon>Alveolata</taxon>
        <taxon>Dinophyceae</taxon>
        <taxon>Noctilucales</taxon>
        <taxon>Noctilucaceae</taxon>
        <taxon>Noctiluca</taxon>
    </lineage>
</organism>
<gene>
    <name evidence="10" type="ORF">NSCI0253_LOCUS24041</name>
</gene>
<dbReference type="PANTHER" id="PTHR21229">
    <property type="entry name" value="LUNG SEVEN TRANSMEMBRANE RECEPTOR"/>
    <property type="match status" value="1"/>
</dbReference>
<accession>A0A7S1ACJ0</accession>
<evidence type="ECO:0000256" key="1">
    <source>
        <dbReference type="ARBA" id="ARBA00004141"/>
    </source>
</evidence>
<feature type="transmembrane region" description="Helical" evidence="7">
    <location>
        <begin position="194"/>
        <end position="214"/>
    </location>
</feature>
<evidence type="ECO:0000256" key="3">
    <source>
        <dbReference type="ARBA" id="ARBA00022729"/>
    </source>
</evidence>
<evidence type="ECO:0000256" key="5">
    <source>
        <dbReference type="ARBA" id="ARBA00023136"/>
    </source>
</evidence>
<dbReference type="PANTHER" id="PTHR21229:SF1">
    <property type="entry name" value="GH17801P"/>
    <property type="match status" value="1"/>
</dbReference>
<keyword evidence="3 8" id="KW-0732">Signal</keyword>
<reference evidence="10" key="1">
    <citation type="submission" date="2021-01" db="EMBL/GenBank/DDBJ databases">
        <authorList>
            <person name="Corre E."/>
            <person name="Pelletier E."/>
            <person name="Niang G."/>
            <person name="Scheremetjew M."/>
            <person name="Finn R."/>
            <person name="Kale V."/>
            <person name="Holt S."/>
            <person name="Cochrane G."/>
            <person name="Meng A."/>
            <person name="Brown T."/>
            <person name="Cohen L."/>
        </authorList>
    </citation>
    <scope>NUCLEOTIDE SEQUENCE</scope>
</reference>
<evidence type="ECO:0000256" key="6">
    <source>
        <dbReference type="SAM" id="MobiDB-lite"/>
    </source>
</evidence>
<dbReference type="InterPro" id="IPR009637">
    <property type="entry name" value="GPR107/GPR108-like"/>
</dbReference>
<dbReference type="AlphaFoldDB" id="A0A7S1ACJ0"/>
<name>A0A7S1ACJ0_NOCSC</name>
<proteinExistence type="predicted"/>
<feature type="transmembrane region" description="Helical" evidence="7">
    <location>
        <begin position="226"/>
        <end position="246"/>
    </location>
</feature>
<dbReference type="EMBL" id="HBFQ01034123">
    <property type="protein sequence ID" value="CAD8849691.1"/>
    <property type="molecule type" value="Transcribed_RNA"/>
</dbReference>
<keyword evidence="5 7" id="KW-0472">Membrane</keyword>
<evidence type="ECO:0000313" key="10">
    <source>
        <dbReference type="EMBL" id="CAD8849691.1"/>
    </source>
</evidence>
<dbReference type="GO" id="GO:0005794">
    <property type="term" value="C:Golgi apparatus"/>
    <property type="evidence" value="ECO:0007669"/>
    <property type="project" value="TreeGrafter"/>
</dbReference>
<feature type="signal peptide" evidence="8">
    <location>
        <begin position="1"/>
        <end position="24"/>
    </location>
</feature>
<feature type="transmembrane region" description="Helical" evidence="7">
    <location>
        <begin position="295"/>
        <end position="317"/>
    </location>
</feature>
<feature type="transmembrane region" description="Helical" evidence="7">
    <location>
        <begin position="258"/>
        <end position="283"/>
    </location>
</feature>
<dbReference type="Pfam" id="PF06814">
    <property type="entry name" value="GOST_TM"/>
    <property type="match status" value="1"/>
</dbReference>
<comment type="subcellular location">
    <subcellularLocation>
        <location evidence="1">Membrane</location>
        <topology evidence="1">Multi-pass membrane protein</topology>
    </subcellularLocation>
</comment>
<sequence length="499" mass="55984">MRLHVDVLTLFAVLACDGPSFAGAQSYSLDGLKVPRSYSLESLYLFYVYTAEDAPGSGAGPDPYVDFFAEARGHDLEGSPSIELSMVSYAHIWEAIDPTYFCCVPEWGGDTGCTNPKQLLIHSVDTGNRSVAEALTYSVTDPAKRSSQIVQATGMYILIVSNCGFEQPLTLGGKIVVHHSYGFLPGNEVWKMTLYKGLILAYFLLGLFWVLLSVRWWQQLFNVQIYIGIVVFLGILESGLWYATFIDWNAWGQRRQPLFVTAIMSTVFKSVFSFMLVVVAALGWGVTKPFLERKLILKVQCLAFLYICFDFLRYAVLSVRSGREHNLPFLVVMACVIPVSVMNGVIFMWVFSSLSNLMVTLSERQQTEKLWLFERFWMVLVATLFVATLLILSQFIILSYGMVSSWKWWWILTDLVPQLLYVADLMAIMYLWCPSATSKEYAFCEQVDTNDQESWVANTRLDDDPNLTIEHGGKSGFEPDVIGDVGRSGGKSPSGGNSP</sequence>
<feature type="transmembrane region" description="Helical" evidence="7">
    <location>
        <begin position="376"/>
        <end position="402"/>
    </location>
</feature>
<evidence type="ECO:0000259" key="9">
    <source>
        <dbReference type="Pfam" id="PF06814"/>
    </source>
</evidence>
<feature type="domain" description="GOST seven transmembrane" evidence="9">
    <location>
        <begin position="191"/>
        <end position="438"/>
    </location>
</feature>
<keyword evidence="4 7" id="KW-1133">Transmembrane helix</keyword>
<protein>
    <recommendedName>
        <fullName evidence="9">GOST seven transmembrane domain-containing protein</fullName>
    </recommendedName>
</protein>
<dbReference type="GO" id="GO:0016020">
    <property type="term" value="C:membrane"/>
    <property type="evidence" value="ECO:0007669"/>
    <property type="project" value="UniProtKB-SubCell"/>
</dbReference>
<evidence type="ECO:0000256" key="7">
    <source>
        <dbReference type="SAM" id="Phobius"/>
    </source>
</evidence>
<feature type="region of interest" description="Disordered" evidence="6">
    <location>
        <begin position="462"/>
        <end position="499"/>
    </location>
</feature>
<feature type="transmembrane region" description="Helical" evidence="7">
    <location>
        <begin position="329"/>
        <end position="355"/>
    </location>
</feature>
<evidence type="ECO:0000256" key="2">
    <source>
        <dbReference type="ARBA" id="ARBA00022692"/>
    </source>
</evidence>
<dbReference type="InterPro" id="IPR053937">
    <property type="entry name" value="GOST_TM"/>
</dbReference>
<evidence type="ECO:0000256" key="4">
    <source>
        <dbReference type="ARBA" id="ARBA00022989"/>
    </source>
</evidence>
<feature type="chain" id="PRO_5031279478" description="GOST seven transmembrane domain-containing protein" evidence="8">
    <location>
        <begin position="25"/>
        <end position="499"/>
    </location>
</feature>
<evidence type="ECO:0000256" key="8">
    <source>
        <dbReference type="SAM" id="SignalP"/>
    </source>
</evidence>
<keyword evidence="2 7" id="KW-0812">Transmembrane</keyword>